<dbReference type="Gene3D" id="3.30.450.20">
    <property type="entry name" value="PAS domain"/>
    <property type="match status" value="1"/>
</dbReference>
<dbReference type="CDD" id="cd06225">
    <property type="entry name" value="HAMP"/>
    <property type="match status" value="1"/>
</dbReference>
<keyword evidence="6" id="KW-0808">Transferase</keyword>
<evidence type="ECO:0000256" key="3">
    <source>
        <dbReference type="ARBA" id="ARBA00012438"/>
    </source>
</evidence>
<evidence type="ECO:0000256" key="8">
    <source>
        <dbReference type="ARBA" id="ARBA00022777"/>
    </source>
</evidence>
<keyword evidence="8 16" id="KW-0418">Kinase</keyword>
<evidence type="ECO:0000259" key="14">
    <source>
        <dbReference type="PROSITE" id="PS50112"/>
    </source>
</evidence>
<dbReference type="GO" id="GO:0016036">
    <property type="term" value="P:cellular response to phosphate starvation"/>
    <property type="evidence" value="ECO:0007669"/>
    <property type="project" value="TreeGrafter"/>
</dbReference>
<feature type="transmembrane region" description="Helical" evidence="12">
    <location>
        <begin position="6"/>
        <end position="28"/>
    </location>
</feature>
<accession>A0A5D8QB63</accession>
<dbReference type="SMART" id="SM00388">
    <property type="entry name" value="HisKA"/>
    <property type="match status" value="1"/>
</dbReference>
<comment type="subcellular location">
    <subcellularLocation>
        <location evidence="2">Cell membrane</location>
    </subcellularLocation>
</comment>
<dbReference type="CDD" id="cd00082">
    <property type="entry name" value="HisKA"/>
    <property type="match status" value="1"/>
</dbReference>
<feature type="domain" description="Histidine kinase" evidence="13">
    <location>
        <begin position="353"/>
        <end position="571"/>
    </location>
</feature>
<dbReference type="NCBIfam" id="NF046044">
    <property type="entry name" value="PnpS"/>
    <property type="match status" value="1"/>
</dbReference>
<dbReference type="GO" id="GO:0005886">
    <property type="term" value="C:plasma membrane"/>
    <property type="evidence" value="ECO:0007669"/>
    <property type="project" value="UniProtKB-SubCell"/>
</dbReference>
<dbReference type="InterPro" id="IPR004358">
    <property type="entry name" value="Sig_transdc_His_kin-like_C"/>
</dbReference>
<evidence type="ECO:0000256" key="2">
    <source>
        <dbReference type="ARBA" id="ARBA00004236"/>
    </source>
</evidence>
<dbReference type="EMBL" id="VTPS01000009">
    <property type="protein sequence ID" value="TZE81965.1"/>
    <property type="molecule type" value="Genomic_DNA"/>
</dbReference>
<comment type="caution">
    <text evidence="16">The sequence shown here is derived from an EMBL/GenBank/DDBJ whole genome shotgun (WGS) entry which is preliminary data.</text>
</comment>
<keyword evidence="12" id="KW-0812">Transmembrane</keyword>
<dbReference type="InterPro" id="IPR005467">
    <property type="entry name" value="His_kinase_dom"/>
</dbReference>
<dbReference type="InterPro" id="IPR050351">
    <property type="entry name" value="BphY/WalK/GraS-like"/>
</dbReference>
<keyword evidence="10" id="KW-0902">Two-component regulatory system</keyword>
<gene>
    <name evidence="16" type="ORF">FWJ32_06935</name>
</gene>
<dbReference type="FunFam" id="3.30.565.10:FF:000023">
    <property type="entry name" value="PAS domain-containing sensor histidine kinase"/>
    <property type="match status" value="1"/>
</dbReference>
<name>A0A5D8QB63_9THEO</name>
<dbReference type="SUPFAM" id="SSF47384">
    <property type="entry name" value="Homodimeric domain of signal transducing histidine kinase"/>
    <property type="match status" value="1"/>
</dbReference>
<dbReference type="CDD" id="cd00075">
    <property type="entry name" value="HATPase"/>
    <property type="match status" value="1"/>
</dbReference>
<dbReference type="PANTHER" id="PTHR45453">
    <property type="entry name" value="PHOSPHATE REGULON SENSOR PROTEIN PHOR"/>
    <property type="match status" value="1"/>
</dbReference>
<keyword evidence="7" id="KW-0547">Nucleotide-binding</keyword>
<organism evidence="16 17">
    <name type="scientific">Calorimonas adulescens</name>
    <dbReference type="NCBI Taxonomy" id="2606906"/>
    <lineage>
        <taxon>Bacteria</taxon>
        <taxon>Bacillati</taxon>
        <taxon>Bacillota</taxon>
        <taxon>Clostridia</taxon>
        <taxon>Thermoanaerobacterales</taxon>
        <taxon>Thermoanaerobacteraceae</taxon>
        <taxon>Calorimonas</taxon>
    </lineage>
</organism>
<keyword evidence="5" id="KW-0597">Phosphoprotein</keyword>
<feature type="domain" description="HAMP" evidence="15">
    <location>
        <begin position="170"/>
        <end position="222"/>
    </location>
</feature>
<dbReference type="GO" id="GO:0005524">
    <property type="term" value="F:ATP binding"/>
    <property type="evidence" value="ECO:0007669"/>
    <property type="project" value="UniProtKB-KW"/>
</dbReference>
<reference evidence="16 17" key="1">
    <citation type="submission" date="2019-08" db="EMBL/GenBank/DDBJ databases">
        <title>Calorimonas adulescens gen. nov., sp. nov., an anaerobic thermophilic bacterium from Sakhalin hot spring.</title>
        <authorList>
            <person name="Khomyakova M.A."/>
            <person name="Merkel A.Y."/>
            <person name="Novikov A."/>
            <person name="Bonch-Osmolovskaya E.A."/>
            <person name="Slobodkin A.I."/>
        </authorList>
    </citation>
    <scope>NUCLEOTIDE SEQUENCE [LARGE SCALE GENOMIC DNA]</scope>
    <source>
        <strain evidence="16 17">A05MB</strain>
    </source>
</reference>
<dbReference type="InterPro" id="IPR003661">
    <property type="entry name" value="HisK_dim/P_dom"/>
</dbReference>
<dbReference type="PRINTS" id="PR00344">
    <property type="entry name" value="BCTRLSENSOR"/>
</dbReference>
<keyword evidence="12" id="KW-1133">Transmembrane helix</keyword>
<evidence type="ECO:0000256" key="6">
    <source>
        <dbReference type="ARBA" id="ARBA00022679"/>
    </source>
</evidence>
<feature type="domain" description="PAS" evidence="14">
    <location>
        <begin position="227"/>
        <end position="278"/>
    </location>
</feature>
<dbReference type="Gene3D" id="1.10.287.130">
    <property type="match status" value="1"/>
</dbReference>
<dbReference type="Pfam" id="PF00989">
    <property type="entry name" value="PAS"/>
    <property type="match status" value="1"/>
</dbReference>
<evidence type="ECO:0000256" key="4">
    <source>
        <dbReference type="ARBA" id="ARBA00022475"/>
    </source>
</evidence>
<keyword evidence="11 12" id="KW-0472">Membrane</keyword>
<evidence type="ECO:0000256" key="11">
    <source>
        <dbReference type="ARBA" id="ARBA00023136"/>
    </source>
</evidence>
<dbReference type="PROSITE" id="PS50109">
    <property type="entry name" value="HIS_KIN"/>
    <property type="match status" value="1"/>
</dbReference>
<evidence type="ECO:0000313" key="17">
    <source>
        <dbReference type="Proteomes" id="UP000322976"/>
    </source>
</evidence>
<dbReference type="Proteomes" id="UP000322976">
    <property type="component" value="Unassembled WGS sequence"/>
</dbReference>
<dbReference type="SUPFAM" id="SSF158472">
    <property type="entry name" value="HAMP domain-like"/>
    <property type="match status" value="1"/>
</dbReference>
<keyword evidence="4" id="KW-1003">Cell membrane</keyword>
<dbReference type="Gene3D" id="3.30.565.10">
    <property type="entry name" value="Histidine kinase-like ATPase, C-terminal domain"/>
    <property type="match status" value="1"/>
</dbReference>
<dbReference type="SUPFAM" id="SSF55785">
    <property type="entry name" value="PYP-like sensor domain (PAS domain)"/>
    <property type="match status" value="1"/>
</dbReference>
<evidence type="ECO:0000259" key="13">
    <source>
        <dbReference type="PROSITE" id="PS50109"/>
    </source>
</evidence>
<dbReference type="Pfam" id="PF02518">
    <property type="entry name" value="HATPase_c"/>
    <property type="match status" value="1"/>
</dbReference>
<dbReference type="InterPro" id="IPR036097">
    <property type="entry name" value="HisK_dim/P_sf"/>
</dbReference>
<evidence type="ECO:0000256" key="1">
    <source>
        <dbReference type="ARBA" id="ARBA00000085"/>
    </source>
</evidence>
<dbReference type="PANTHER" id="PTHR45453:SF1">
    <property type="entry name" value="PHOSPHATE REGULON SENSOR PROTEIN PHOR"/>
    <property type="match status" value="1"/>
</dbReference>
<dbReference type="CDD" id="cd00130">
    <property type="entry name" value="PAS"/>
    <property type="match status" value="1"/>
</dbReference>
<evidence type="ECO:0000259" key="15">
    <source>
        <dbReference type="PROSITE" id="PS50885"/>
    </source>
</evidence>
<dbReference type="Pfam" id="PF00512">
    <property type="entry name" value="HisKA"/>
    <property type="match status" value="1"/>
</dbReference>
<dbReference type="InterPro" id="IPR003660">
    <property type="entry name" value="HAMP_dom"/>
</dbReference>
<dbReference type="Gene3D" id="6.10.340.10">
    <property type="match status" value="1"/>
</dbReference>
<dbReference type="SMART" id="SM00387">
    <property type="entry name" value="HATPase_c"/>
    <property type="match status" value="1"/>
</dbReference>
<feature type="transmembrane region" description="Helical" evidence="12">
    <location>
        <begin position="147"/>
        <end position="168"/>
    </location>
</feature>
<dbReference type="InterPro" id="IPR000014">
    <property type="entry name" value="PAS"/>
</dbReference>
<dbReference type="SUPFAM" id="SSF55874">
    <property type="entry name" value="ATPase domain of HSP90 chaperone/DNA topoisomerase II/histidine kinase"/>
    <property type="match status" value="1"/>
</dbReference>
<dbReference type="SMART" id="SM00304">
    <property type="entry name" value="HAMP"/>
    <property type="match status" value="1"/>
</dbReference>
<dbReference type="PROSITE" id="PS50885">
    <property type="entry name" value="HAMP"/>
    <property type="match status" value="1"/>
</dbReference>
<dbReference type="GO" id="GO:0000155">
    <property type="term" value="F:phosphorelay sensor kinase activity"/>
    <property type="evidence" value="ECO:0007669"/>
    <property type="project" value="InterPro"/>
</dbReference>
<dbReference type="SMART" id="SM00091">
    <property type="entry name" value="PAS"/>
    <property type="match status" value="1"/>
</dbReference>
<dbReference type="InterPro" id="IPR003594">
    <property type="entry name" value="HATPase_dom"/>
</dbReference>
<evidence type="ECO:0000256" key="9">
    <source>
        <dbReference type="ARBA" id="ARBA00022840"/>
    </source>
</evidence>
<dbReference type="GO" id="GO:0004721">
    <property type="term" value="F:phosphoprotein phosphatase activity"/>
    <property type="evidence" value="ECO:0007669"/>
    <property type="project" value="TreeGrafter"/>
</dbReference>
<dbReference type="FunFam" id="1.10.287.130:FF:000008">
    <property type="entry name" value="Two-component sensor histidine kinase"/>
    <property type="match status" value="1"/>
</dbReference>
<dbReference type="InterPro" id="IPR035965">
    <property type="entry name" value="PAS-like_dom_sf"/>
</dbReference>
<dbReference type="PROSITE" id="PS50112">
    <property type="entry name" value="PAS"/>
    <property type="match status" value="1"/>
</dbReference>
<sequence length="575" mass="65647">MQKRLMISFIIIMCLTLTLSYMLFLNIYSSHIVKIIKNELYKDADNLFLFLSEHDDVEGYLNSYVNETGNNISVVYDGKQINSSQGVSKEIINNLTNRLKESDKSDLIRISGNERIIAVGESSPDRAISVFISASYDKYAGFGVDEWTYLIVIFTLCLAVSILLWYRFIFHITRSIKNITRVVSDITDGNYEELIHYEYDDEMGELVKAFNLMANKLKSIMEEMHDRNSKLEAVLKGIVNGVIAIDDHGKIILINEAAKKILNLSNTDVIDKYLLEVIRNYRLSQELDSYIHKKTKNNVDFEINLPQNKTLKVYINPIVNSELANKTIGTVIVFNDITELKRLERIRSDFVANVSHELRTPLTSIMGFVETLKEGNIKDEATTERFLDIISLETERLTRLINDILTLSEIENVREDVKKDVIGIKDLIEDITYILDSKAKEKNVNILIKIDPEDLKIIANRDRIHQLFINLIDNGIKYNKENGTVIINVWKEKCNINISVKDTGIGIPREHIPRIFERFYRVDKGRSRKLGGTGLGLAIVKHIIESMNGDIVINSEPGVGTEFLITLNGVCDNLT</sequence>
<evidence type="ECO:0000256" key="10">
    <source>
        <dbReference type="ARBA" id="ARBA00023012"/>
    </source>
</evidence>
<dbReference type="EC" id="2.7.13.3" evidence="3"/>
<evidence type="ECO:0000313" key="16">
    <source>
        <dbReference type="EMBL" id="TZE81965.1"/>
    </source>
</evidence>
<dbReference type="NCBIfam" id="TIGR00229">
    <property type="entry name" value="sensory_box"/>
    <property type="match status" value="1"/>
</dbReference>
<dbReference type="InterPro" id="IPR013767">
    <property type="entry name" value="PAS_fold"/>
</dbReference>
<proteinExistence type="predicted"/>
<dbReference type="GO" id="GO:0006355">
    <property type="term" value="P:regulation of DNA-templated transcription"/>
    <property type="evidence" value="ECO:0007669"/>
    <property type="project" value="InterPro"/>
</dbReference>
<keyword evidence="17" id="KW-1185">Reference proteome</keyword>
<protein>
    <recommendedName>
        <fullName evidence="3">histidine kinase</fullName>
        <ecNumber evidence="3">2.7.13.3</ecNumber>
    </recommendedName>
</protein>
<dbReference type="InterPro" id="IPR036890">
    <property type="entry name" value="HATPase_C_sf"/>
</dbReference>
<evidence type="ECO:0000256" key="7">
    <source>
        <dbReference type="ARBA" id="ARBA00022741"/>
    </source>
</evidence>
<evidence type="ECO:0000256" key="12">
    <source>
        <dbReference type="SAM" id="Phobius"/>
    </source>
</evidence>
<comment type="catalytic activity">
    <reaction evidence="1">
        <text>ATP + protein L-histidine = ADP + protein N-phospho-L-histidine.</text>
        <dbReference type="EC" id="2.7.13.3"/>
    </reaction>
</comment>
<keyword evidence="9" id="KW-0067">ATP-binding</keyword>
<dbReference type="RefSeq" id="WP_149545239.1">
    <property type="nucleotide sequence ID" value="NZ_VTPS01000009.1"/>
</dbReference>
<evidence type="ECO:0000256" key="5">
    <source>
        <dbReference type="ARBA" id="ARBA00022553"/>
    </source>
</evidence>
<dbReference type="Pfam" id="PF00672">
    <property type="entry name" value="HAMP"/>
    <property type="match status" value="1"/>
</dbReference>
<dbReference type="AlphaFoldDB" id="A0A5D8QB63"/>